<sequence>MERNNDAGSYDSNYDGGGSNISAFSSFNKYIMQSYYEKDENLFESDFQDFVAQELPFGLCEVLPHDLILVVRHPILHHNLLGKGSHRHLTSSSRVNIK</sequence>
<reference evidence="1 2" key="1">
    <citation type="submission" date="2018-10" db="EMBL/GenBank/DDBJ databases">
        <title>A high-quality apple genome assembly.</title>
        <authorList>
            <person name="Hu J."/>
        </authorList>
    </citation>
    <scope>NUCLEOTIDE SEQUENCE [LARGE SCALE GENOMIC DNA]</scope>
    <source>
        <strain evidence="2">cv. HFTH1</strain>
        <tissue evidence="1">Young leaf</tissue>
    </source>
</reference>
<protein>
    <submittedName>
        <fullName evidence="1">Uncharacterized protein</fullName>
    </submittedName>
</protein>
<dbReference type="AlphaFoldDB" id="A0A498JPU1"/>
<accession>A0A498JPU1</accession>
<evidence type="ECO:0000313" key="2">
    <source>
        <dbReference type="Proteomes" id="UP000290289"/>
    </source>
</evidence>
<dbReference type="EMBL" id="RDQH01000332">
    <property type="protein sequence ID" value="RXH97066.1"/>
    <property type="molecule type" value="Genomic_DNA"/>
</dbReference>
<evidence type="ECO:0000313" key="1">
    <source>
        <dbReference type="EMBL" id="RXH97066.1"/>
    </source>
</evidence>
<comment type="caution">
    <text evidence="1">The sequence shown here is derived from an EMBL/GenBank/DDBJ whole genome shotgun (WGS) entry which is preliminary data.</text>
</comment>
<organism evidence="1 2">
    <name type="scientific">Malus domestica</name>
    <name type="common">Apple</name>
    <name type="synonym">Pyrus malus</name>
    <dbReference type="NCBI Taxonomy" id="3750"/>
    <lineage>
        <taxon>Eukaryota</taxon>
        <taxon>Viridiplantae</taxon>
        <taxon>Streptophyta</taxon>
        <taxon>Embryophyta</taxon>
        <taxon>Tracheophyta</taxon>
        <taxon>Spermatophyta</taxon>
        <taxon>Magnoliopsida</taxon>
        <taxon>eudicotyledons</taxon>
        <taxon>Gunneridae</taxon>
        <taxon>Pentapetalae</taxon>
        <taxon>rosids</taxon>
        <taxon>fabids</taxon>
        <taxon>Rosales</taxon>
        <taxon>Rosaceae</taxon>
        <taxon>Amygdaloideae</taxon>
        <taxon>Maleae</taxon>
        <taxon>Malus</taxon>
    </lineage>
</organism>
<dbReference type="Proteomes" id="UP000290289">
    <property type="component" value="Chromosome 6"/>
</dbReference>
<proteinExistence type="predicted"/>
<keyword evidence="2" id="KW-1185">Reference proteome</keyword>
<gene>
    <name evidence="1" type="ORF">DVH24_035734</name>
</gene>
<dbReference type="STRING" id="3750.A0A498JPU1"/>
<name>A0A498JPU1_MALDO</name>